<evidence type="ECO:0000313" key="3">
    <source>
        <dbReference type="EMBL" id="ASK46366.1"/>
    </source>
</evidence>
<evidence type="ECO:0000313" key="1">
    <source>
        <dbReference type="EMBL" id="ASK43216.1"/>
    </source>
</evidence>
<geneLocation type="plasmid" evidence="3">
    <name>pTi_CFBP5505</name>
</geneLocation>
<dbReference type="AlphaFoldDB" id="A0A2Z2PPS4"/>
<geneLocation type="plasmid" evidence="1">
    <name>pTi_C58</name>
</geneLocation>
<protein>
    <submittedName>
        <fullName evidence="2">Uncharacterized protein</fullName>
    </submittedName>
</protein>
<dbReference type="EMBL" id="KY000040">
    <property type="protein sequence ID" value="ASK43216.1"/>
    <property type="molecule type" value="Genomic_DNA"/>
</dbReference>
<name>A0A2Z2PPS4_9HYPH</name>
<evidence type="ECO:0000313" key="2">
    <source>
        <dbReference type="EMBL" id="ASK44181.1"/>
    </source>
</evidence>
<keyword evidence="2" id="KW-0614">Plasmid</keyword>
<organism evidence="2">
    <name type="scientific">Agrobacterium fabrum</name>
    <dbReference type="NCBI Taxonomy" id="1176649"/>
    <lineage>
        <taxon>Bacteria</taxon>
        <taxon>Pseudomonadati</taxon>
        <taxon>Pseudomonadota</taxon>
        <taxon>Alphaproteobacteria</taxon>
        <taxon>Hyphomicrobiales</taxon>
        <taxon>Rhizobiaceae</taxon>
        <taxon>Rhizobium/Agrobacterium group</taxon>
        <taxon>Agrobacterium</taxon>
        <taxon>Agrobacterium tumefaciens complex</taxon>
    </lineage>
</organism>
<reference evidence="2" key="1">
    <citation type="submission" date="2016-10" db="EMBL/GenBank/DDBJ databases">
        <title>Agrobacterium Ti plasmids: Classification based on T-DNA and Vir regions organization.</title>
        <authorList>
            <person name="Nabi N."/>
            <person name="Vial L."/>
            <person name="Ben Hafsa A."/>
            <person name="Chapulliot D."/>
            <person name="Berard A."/>
            <person name="Chauveau A."/>
            <person name="Le Paslier M.-C."/>
            <person name="Harzallah Skhiri F."/>
            <person name="Brunel D."/>
            <person name="Nesme X."/>
            <person name="Chaouachi M."/>
        </authorList>
    </citation>
    <scope>NUCLEOTIDE SEQUENCE</scope>
    <source>
        <strain evidence="1">C58</strain>
        <strain evidence="2">CFBP1933</strain>
        <strain evidence="3">CFBP5505</strain>
        <plasmid evidence="1">pTi_C58</plasmid>
        <plasmid evidence="2">pTi_CFBP1933</plasmid>
        <plasmid evidence="3">pTi_CFBP5505</plasmid>
    </source>
</reference>
<dbReference type="EMBL" id="KY000044">
    <property type="protein sequence ID" value="ASK44181.1"/>
    <property type="molecule type" value="Genomic_DNA"/>
</dbReference>
<geneLocation type="plasmid" evidence="2">
    <name>pTi_CFBP1933</name>
</geneLocation>
<dbReference type="EMBL" id="KY000057">
    <property type="protein sequence ID" value="ASK46366.1"/>
    <property type="molecule type" value="Genomic_DNA"/>
</dbReference>
<sequence>MRMSCVDEACGQLCSSFSVHASPQMRCRSHTLPSDDKSLGGPRATFATACRGSAAENSKALINAINLSCFHTASNGHQWRQWASQVNIRTNGSDLPAAGIL</sequence>
<proteinExistence type="predicted"/>
<accession>A0A2Z2PPS4</accession>